<keyword evidence="9" id="KW-0406">Ion transport</keyword>
<dbReference type="InterPro" id="IPR018488">
    <property type="entry name" value="cNMP-bd_CS"/>
</dbReference>
<dbReference type="Pfam" id="PF13632">
    <property type="entry name" value="Glyco_trans_2_3"/>
    <property type="match status" value="1"/>
</dbReference>
<dbReference type="EMBL" id="UPHP01000002">
    <property type="protein sequence ID" value="VBA32047.1"/>
    <property type="molecule type" value="Genomic_DNA"/>
</dbReference>
<feature type="transmembrane region" description="Helical" evidence="7">
    <location>
        <begin position="40"/>
        <end position="61"/>
    </location>
</feature>
<keyword evidence="10" id="KW-1185">Reference proteome</keyword>
<dbReference type="SUPFAM" id="SSF53448">
    <property type="entry name" value="Nucleotide-diphospho-sugar transferases"/>
    <property type="match status" value="1"/>
</dbReference>
<feature type="transmembrane region" description="Helical" evidence="7">
    <location>
        <begin position="355"/>
        <end position="378"/>
    </location>
</feature>
<evidence type="ECO:0000256" key="4">
    <source>
        <dbReference type="ARBA" id="ARBA00022692"/>
    </source>
</evidence>
<dbReference type="SMART" id="SM00100">
    <property type="entry name" value="cNMP"/>
    <property type="match status" value="1"/>
</dbReference>
<dbReference type="Proteomes" id="UP000273307">
    <property type="component" value="Unassembled WGS sequence"/>
</dbReference>
<dbReference type="Gene3D" id="2.60.120.10">
    <property type="entry name" value="Jelly Rolls"/>
    <property type="match status" value="1"/>
</dbReference>
<dbReference type="OrthoDB" id="41390at2"/>
<protein>
    <submittedName>
        <fullName evidence="9">Cyclic nucleotide-gated potassium channel</fullName>
    </submittedName>
</protein>
<dbReference type="GO" id="GO:0034220">
    <property type="term" value="P:monoatomic ion transmembrane transport"/>
    <property type="evidence" value="ECO:0007669"/>
    <property type="project" value="UniProtKB-KW"/>
</dbReference>
<name>A0A498PND1_9MYCO</name>
<dbReference type="PROSITE" id="PS50042">
    <property type="entry name" value="CNMP_BINDING_3"/>
    <property type="match status" value="1"/>
</dbReference>
<feature type="domain" description="Cyclic nucleotide-binding" evidence="8">
    <location>
        <begin position="552"/>
        <end position="667"/>
    </location>
</feature>
<dbReference type="PANTHER" id="PTHR43867">
    <property type="entry name" value="CELLULOSE SYNTHASE CATALYTIC SUBUNIT A [UDP-FORMING]"/>
    <property type="match status" value="1"/>
</dbReference>
<evidence type="ECO:0000256" key="1">
    <source>
        <dbReference type="ARBA" id="ARBA00004141"/>
    </source>
</evidence>
<feature type="transmembrane region" description="Helical" evidence="7">
    <location>
        <begin position="473"/>
        <end position="492"/>
    </location>
</feature>
<dbReference type="CDD" id="cd00038">
    <property type="entry name" value="CAP_ED"/>
    <property type="match status" value="1"/>
</dbReference>
<dbReference type="GO" id="GO:0016757">
    <property type="term" value="F:glycosyltransferase activity"/>
    <property type="evidence" value="ECO:0007669"/>
    <property type="project" value="UniProtKB-KW"/>
</dbReference>
<evidence type="ECO:0000256" key="7">
    <source>
        <dbReference type="SAM" id="Phobius"/>
    </source>
</evidence>
<feature type="transmembrane region" description="Helical" evidence="7">
    <location>
        <begin position="12"/>
        <end position="34"/>
    </location>
</feature>
<comment type="subcellular location">
    <subcellularLocation>
        <location evidence="1">Membrane</location>
        <topology evidence="1">Multi-pass membrane protein</topology>
    </subcellularLocation>
</comment>
<dbReference type="AlphaFoldDB" id="A0A498PND1"/>
<dbReference type="Pfam" id="PF00027">
    <property type="entry name" value="cNMP_binding"/>
    <property type="match status" value="1"/>
</dbReference>
<keyword evidence="6 7" id="KW-0472">Membrane</keyword>
<dbReference type="SUPFAM" id="SSF51206">
    <property type="entry name" value="cAMP-binding domain-like"/>
    <property type="match status" value="1"/>
</dbReference>
<dbReference type="InterPro" id="IPR029044">
    <property type="entry name" value="Nucleotide-diphossugar_trans"/>
</dbReference>
<evidence type="ECO:0000256" key="6">
    <source>
        <dbReference type="ARBA" id="ARBA00023136"/>
    </source>
</evidence>
<organism evidence="9 10">
    <name type="scientific">Mycobacterium attenuatum</name>
    <dbReference type="NCBI Taxonomy" id="2341086"/>
    <lineage>
        <taxon>Bacteria</taxon>
        <taxon>Bacillati</taxon>
        <taxon>Actinomycetota</taxon>
        <taxon>Actinomycetes</taxon>
        <taxon>Mycobacteriales</taxon>
        <taxon>Mycobacteriaceae</taxon>
        <taxon>Mycobacterium</taxon>
    </lineage>
</organism>
<feature type="transmembrane region" description="Helical" evidence="7">
    <location>
        <begin position="423"/>
        <end position="446"/>
    </location>
</feature>
<accession>A0A498PND1</accession>
<keyword evidence="4 7" id="KW-0812">Transmembrane</keyword>
<dbReference type="InterPro" id="IPR014710">
    <property type="entry name" value="RmlC-like_jellyroll"/>
</dbReference>
<evidence type="ECO:0000313" key="9">
    <source>
        <dbReference type="EMBL" id="VBA32047.1"/>
    </source>
</evidence>
<dbReference type="PANTHER" id="PTHR43867:SF2">
    <property type="entry name" value="CELLULOSE SYNTHASE CATALYTIC SUBUNIT A [UDP-FORMING]"/>
    <property type="match status" value="1"/>
</dbReference>
<sequence>MLLSTKAGRAAPIVDPWFLSITLVLTLLCLAVLLQGVSTLSGWVLLGVSIAPVYATIYKAVLFTKAMLFHRVWAPETPLSLDCSADAPGVAFIIASHHEPFEVAKMTFDCAYLAPYHGPREIIVVDNSLDTSSIDFIRWRQYVESHAGKVDNIRVVFCHNRRRGGLKPGNVDLAQRLIDAAHYVVLLDVDSSLPLHGDFLARAVNEFENDDRLGVLQFHTTATNDHFNRLTGPVAVAQNAVRIEHLIRAHGGFAMFYGHNAMWRRTLLDINGRWLETYRGNVVVTEDLLKSVGAYSHGYTSRYLDVPTGEWIPSSLDALESMWMRWAYGGFQVLSKYFRPILKSKGLSAVQRIDLLTFVTSYALVPLLYPISLLWYLVFPPGRVGTLTFMMIVVPPLISTWVVHRRYTSELNVSRSKKMNDLWAGLFLIDTFIVVVALRAVFNFIVGIKQGWRVTAKGLEGQLHWWQVPRRNAYVIGLAGIMLITLLAAWGWHTGFSMNRIVDYLPLALVAANLLLCVVLYGRQVRKPDATIEGTHIDGYNLRNTLLGSIPLFHGTNALFQHQVALALRTQIYPAGVTVVNEGEAGREIFFVVDGTVESSSGGRSLWTMGKGSFFGGLSLIAEEPRAVTVRTTGECEIAVLEKAAFLGILRDQPRVSRRVAAQLEALARSDLPGAGRVPSRQLDGEPAVAGTAVAAWQARARGLKRSSAWNLGRGPVCLPAELPWTPVDGAAARPLSLRRG</sequence>
<feature type="transmembrane region" description="Helical" evidence="7">
    <location>
        <begin position="384"/>
        <end position="403"/>
    </location>
</feature>
<evidence type="ECO:0000256" key="2">
    <source>
        <dbReference type="ARBA" id="ARBA00022676"/>
    </source>
</evidence>
<proteinExistence type="predicted"/>
<reference evidence="9 10" key="1">
    <citation type="submission" date="2018-09" db="EMBL/GenBank/DDBJ databases">
        <authorList>
            <person name="Tagini F."/>
        </authorList>
    </citation>
    <scope>NUCLEOTIDE SEQUENCE [LARGE SCALE GENOMIC DNA]</scope>
    <source>
        <strain evidence="9 10">MK136</strain>
    </source>
</reference>
<keyword evidence="5 7" id="KW-1133">Transmembrane helix</keyword>
<dbReference type="GO" id="GO:0016020">
    <property type="term" value="C:membrane"/>
    <property type="evidence" value="ECO:0007669"/>
    <property type="project" value="UniProtKB-SubCell"/>
</dbReference>
<gene>
    <name evidence="9" type="ORF">LAUMK136_00183</name>
</gene>
<evidence type="ECO:0000256" key="3">
    <source>
        <dbReference type="ARBA" id="ARBA00022679"/>
    </source>
</evidence>
<dbReference type="InterPro" id="IPR000595">
    <property type="entry name" value="cNMP-bd_dom"/>
</dbReference>
<evidence type="ECO:0000259" key="8">
    <source>
        <dbReference type="PROSITE" id="PS50042"/>
    </source>
</evidence>
<dbReference type="InterPro" id="IPR001173">
    <property type="entry name" value="Glyco_trans_2-like"/>
</dbReference>
<evidence type="ECO:0000313" key="10">
    <source>
        <dbReference type="Proteomes" id="UP000273307"/>
    </source>
</evidence>
<keyword evidence="9" id="KW-0407">Ion channel</keyword>
<keyword evidence="9" id="KW-0813">Transport</keyword>
<keyword evidence="3" id="KW-0808">Transferase</keyword>
<dbReference type="Gene3D" id="3.90.550.10">
    <property type="entry name" value="Spore Coat Polysaccharide Biosynthesis Protein SpsA, Chain A"/>
    <property type="match status" value="1"/>
</dbReference>
<dbReference type="InterPro" id="IPR018490">
    <property type="entry name" value="cNMP-bd_dom_sf"/>
</dbReference>
<evidence type="ECO:0000256" key="5">
    <source>
        <dbReference type="ARBA" id="ARBA00022989"/>
    </source>
</evidence>
<dbReference type="InterPro" id="IPR050321">
    <property type="entry name" value="Glycosyltr_2/OpgH_subfam"/>
</dbReference>
<dbReference type="PROSITE" id="PS00888">
    <property type="entry name" value="CNMP_BINDING_1"/>
    <property type="match status" value="1"/>
</dbReference>
<feature type="transmembrane region" description="Helical" evidence="7">
    <location>
        <begin position="504"/>
        <end position="522"/>
    </location>
</feature>
<keyword evidence="2" id="KW-0328">Glycosyltransferase</keyword>